<organism evidence="3">
    <name type="scientific">Rhipicephalus zambeziensis</name>
    <dbReference type="NCBI Taxonomy" id="60191"/>
    <lineage>
        <taxon>Eukaryota</taxon>
        <taxon>Metazoa</taxon>
        <taxon>Ecdysozoa</taxon>
        <taxon>Arthropoda</taxon>
        <taxon>Chelicerata</taxon>
        <taxon>Arachnida</taxon>
        <taxon>Acari</taxon>
        <taxon>Parasitiformes</taxon>
        <taxon>Ixodida</taxon>
        <taxon>Ixodoidea</taxon>
        <taxon>Ixodidae</taxon>
        <taxon>Rhipicephalinae</taxon>
        <taxon>Rhipicephalus</taxon>
        <taxon>Rhipicephalus</taxon>
    </lineage>
</organism>
<evidence type="ECO:0000256" key="2">
    <source>
        <dbReference type="SAM" id="SignalP"/>
    </source>
</evidence>
<evidence type="ECO:0008006" key="4">
    <source>
        <dbReference type="Google" id="ProtNLM"/>
    </source>
</evidence>
<protein>
    <recommendedName>
        <fullName evidence="4">Glycine rich superfamily member</fullName>
    </recommendedName>
</protein>
<sequence>MTAFAPIALLFAAPLSLVIGTVGVGGSIASMGGLGGAGLAGPVQSGSDGYPNLGAPVSPGSSYPGGSPSAPSGFPVSPVFSSSSNSPSSRYWDGLSSTPAQSGYGGFNGVDGFGYGGYYGDGFASYGGHDSRPGYGPGYNFGYGSGGYGGPSLSFFGQ</sequence>
<feature type="signal peptide" evidence="2">
    <location>
        <begin position="1"/>
        <end position="20"/>
    </location>
</feature>
<evidence type="ECO:0000256" key="1">
    <source>
        <dbReference type="SAM" id="MobiDB-lite"/>
    </source>
</evidence>
<dbReference type="AlphaFoldDB" id="A0A224YJD6"/>
<feature type="region of interest" description="Disordered" evidence="1">
    <location>
        <begin position="50"/>
        <end position="94"/>
    </location>
</feature>
<reference evidence="3" key="1">
    <citation type="journal article" date="2017" name="Parasit. Vectors">
        <title>Sialotranscriptomics of Rhipicephalus zambeziensis reveals intricate expression profiles of secretory proteins and suggests tight temporal transcriptional regulation during blood-feeding.</title>
        <authorList>
            <person name="de Castro M.H."/>
            <person name="de Klerk D."/>
            <person name="Pienaar R."/>
            <person name="Rees D.J.G."/>
            <person name="Mans B.J."/>
        </authorList>
    </citation>
    <scope>NUCLEOTIDE SEQUENCE</scope>
    <source>
        <tissue evidence="3">Salivary glands</tissue>
    </source>
</reference>
<proteinExistence type="predicted"/>
<feature type="chain" id="PRO_5012940149" description="Glycine rich superfamily member" evidence="2">
    <location>
        <begin position="21"/>
        <end position="158"/>
    </location>
</feature>
<name>A0A224YJD6_9ACAR</name>
<feature type="compositionally biased region" description="Low complexity" evidence="1">
    <location>
        <begin position="54"/>
        <end position="89"/>
    </location>
</feature>
<dbReference type="EMBL" id="GFPF01003177">
    <property type="protein sequence ID" value="MAA14323.1"/>
    <property type="molecule type" value="Transcribed_RNA"/>
</dbReference>
<keyword evidence="2" id="KW-0732">Signal</keyword>
<accession>A0A224YJD6</accession>
<evidence type="ECO:0000313" key="3">
    <source>
        <dbReference type="EMBL" id="MAA14323.1"/>
    </source>
</evidence>